<name>A0AA49GMR1_9BACT</name>
<accession>A0AA49GMR1</accession>
<evidence type="ECO:0000313" key="2">
    <source>
        <dbReference type="EMBL" id="WKN37672.1"/>
    </source>
</evidence>
<dbReference type="AlphaFoldDB" id="A0AA49GMR1"/>
<keyword evidence="1" id="KW-0812">Transmembrane</keyword>
<keyword evidence="1" id="KW-1133">Transmembrane helix</keyword>
<dbReference type="EMBL" id="CP120682">
    <property type="protein sequence ID" value="WKN37672.1"/>
    <property type="molecule type" value="Genomic_DNA"/>
</dbReference>
<gene>
    <name evidence="2" type="ORF">K4G66_02990</name>
</gene>
<sequence>MNRGPMVENRWNQIDRYVNGTMSEEERTDFEQRMRENVGLAEGVHLHRDILSGMELHFMREMKQRLILADQPQKKSKWKTVALIAGGVVLVAAVGAAVYYYLLTNN</sequence>
<feature type="transmembrane region" description="Helical" evidence="1">
    <location>
        <begin position="81"/>
        <end position="102"/>
    </location>
</feature>
<organism evidence="2">
    <name type="scientific">Roseihalotalea indica</name>
    <dbReference type="NCBI Taxonomy" id="2867963"/>
    <lineage>
        <taxon>Bacteria</taxon>
        <taxon>Pseudomonadati</taxon>
        <taxon>Bacteroidota</taxon>
        <taxon>Cytophagia</taxon>
        <taxon>Cytophagales</taxon>
        <taxon>Catalimonadaceae</taxon>
        <taxon>Roseihalotalea</taxon>
    </lineage>
</organism>
<reference evidence="2" key="2">
    <citation type="journal article" date="2024" name="Antonie Van Leeuwenhoek">
        <title>Roseihalotalea indica gen. nov., sp. nov., a halophilic Bacteroidetes from mesopelagic Southwest Indian Ocean with higher carbohydrate metabolic potential.</title>
        <authorList>
            <person name="Chen B."/>
            <person name="Zhang M."/>
            <person name="Lin D."/>
            <person name="Ye J."/>
            <person name="Tang K."/>
        </authorList>
    </citation>
    <scope>NUCLEOTIDE SEQUENCE</scope>
    <source>
        <strain evidence="2">TK19036</strain>
    </source>
</reference>
<evidence type="ECO:0000256" key="1">
    <source>
        <dbReference type="SAM" id="Phobius"/>
    </source>
</evidence>
<reference evidence="2" key="1">
    <citation type="journal article" date="2023" name="Comput. Struct. Biotechnol. J.">
        <title>Discovery of a novel marine Bacteroidetes with a rich repertoire of carbohydrate-active enzymes.</title>
        <authorList>
            <person name="Chen B."/>
            <person name="Liu G."/>
            <person name="Chen Q."/>
            <person name="Wang H."/>
            <person name="Liu L."/>
            <person name="Tang K."/>
        </authorList>
    </citation>
    <scope>NUCLEOTIDE SEQUENCE</scope>
    <source>
        <strain evidence="2">TK19036</strain>
    </source>
</reference>
<protein>
    <submittedName>
        <fullName evidence="2">Uncharacterized protein</fullName>
    </submittedName>
</protein>
<proteinExistence type="predicted"/>
<keyword evidence="1" id="KW-0472">Membrane</keyword>